<dbReference type="Gene3D" id="2.60.40.10">
    <property type="entry name" value="Immunoglobulins"/>
    <property type="match status" value="1"/>
</dbReference>
<evidence type="ECO:0000259" key="1">
    <source>
        <dbReference type="Pfam" id="PF09291"/>
    </source>
</evidence>
<dbReference type="Proteomes" id="UP000005447">
    <property type="component" value="Unassembled WGS sequence"/>
</dbReference>
<protein>
    <recommendedName>
        <fullName evidence="1">T-cell receptor alpha chain constant domain-containing protein</fullName>
    </recommendedName>
</protein>
<reference evidence="2" key="2">
    <citation type="submission" date="2025-08" db="UniProtKB">
        <authorList>
            <consortium name="Ensembl"/>
        </authorList>
    </citation>
    <scope>IDENTIFICATION</scope>
    <source>
        <strain evidence="2">2N</strain>
    </source>
</reference>
<reference evidence="2" key="3">
    <citation type="submission" date="2025-09" db="UniProtKB">
        <authorList>
            <consortium name="Ensembl"/>
        </authorList>
    </citation>
    <scope>IDENTIFICATION</scope>
    <source>
        <strain evidence="2">2N</strain>
    </source>
</reference>
<evidence type="ECO:0000313" key="2">
    <source>
        <dbReference type="Ensembl" id="ENSCPOP00000024109.1"/>
    </source>
</evidence>
<dbReference type="InterPro" id="IPR015370">
    <property type="entry name" value="TCR_alpha_C"/>
</dbReference>
<dbReference type="Pfam" id="PF09291">
    <property type="entry name" value="DUF1968"/>
    <property type="match status" value="1"/>
</dbReference>
<evidence type="ECO:0000313" key="3">
    <source>
        <dbReference type="Proteomes" id="UP000005447"/>
    </source>
</evidence>
<organism evidence="2 3">
    <name type="scientific">Cavia porcellus</name>
    <name type="common">Guinea pig</name>
    <dbReference type="NCBI Taxonomy" id="10141"/>
    <lineage>
        <taxon>Eukaryota</taxon>
        <taxon>Metazoa</taxon>
        <taxon>Chordata</taxon>
        <taxon>Craniata</taxon>
        <taxon>Vertebrata</taxon>
        <taxon>Euteleostomi</taxon>
        <taxon>Mammalia</taxon>
        <taxon>Eutheria</taxon>
        <taxon>Euarchontoglires</taxon>
        <taxon>Glires</taxon>
        <taxon>Rodentia</taxon>
        <taxon>Hystricomorpha</taxon>
        <taxon>Caviidae</taxon>
        <taxon>Cavia</taxon>
    </lineage>
</organism>
<dbReference type="GeneTree" id="ENSGT00940000164554"/>
<dbReference type="InterPro" id="IPR013783">
    <property type="entry name" value="Ig-like_fold"/>
</dbReference>
<proteinExistence type="predicted"/>
<dbReference type="OMA" id="CNATLIE"/>
<name>A0A286XFH0_CAVPO</name>
<dbReference type="AlphaFoldDB" id="A0A286XFH0"/>
<dbReference type="InterPro" id="IPR036179">
    <property type="entry name" value="Ig-like_dom_sf"/>
</dbReference>
<dbReference type="VEuPathDB" id="HostDB:ENSCPOG00000034500"/>
<dbReference type="Bgee" id="ENSCPOG00000034500">
    <property type="expression patterns" value="Expressed in adult mammalian kidney and 12 other cell types or tissues"/>
</dbReference>
<dbReference type="SUPFAM" id="SSF48726">
    <property type="entry name" value="Immunoglobulin"/>
    <property type="match status" value="1"/>
</dbReference>
<accession>A0A286XFH0</accession>
<dbReference type="FunCoup" id="A0A286XFH0">
    <property type="interactions" value="41"/>
</dbReference>
<dbReference type="InParanoid" id="A0A286XFH0"/>
<reference evidence="3" key="1">
    <citation type="journal article" date="2011" name="Nature">
        <title>A high-resolution map of human evolutionary constraint using 29 mammals.</title>
        <authorList>
            <person name="Lindblad-Toh K."/>
            <person name="Garber M."/>
            <person name="Zuk O."/>
            <person name="Lin M.F."/>
            <person name="Parker B.J."/>
            <person name="Washietl S."/>
            <person name="Kheradpour P."/>
            <person name="Ernst J."/>
            <person name="Jordan G."/>
            <person name="Mauceli E."/>
            <person name="Ward L.D."/>
            <person name="Lowe C.B."/>
            <person name="Holloway A.K."/>
            <person name="Clamp M."/>
            <person name="Gnerre S."/>
            <person name="Alfoldi J."/>
            <person name="Beal K."/>
            <person name="Chang J."/>
            <person name="Clawson H."/>
            <person name="Cuff J."/>
            <person name="Di Palma F."/>
            <person name="Fitzgerald S."/>
            <person name="Flicek P."/>
            <person name="Guttman M."/>
            <person name="Hubisz M.J."/>
            <person name="Jaffe D.B."/>
            <person name="Jungreis I."/>
            <person name="Kent W.J."/>
            <person name="Kostka D."/>
            <person name="Lara M."/>
            <person name="Martins A.L."/>
            <person name="Massingham T."/>
            <person name="Moltke I."/>
            <person name="Raney B.J."/>
            <person name="Rasmussen M.D."/>
            <person name="Robinson J."/>
            <person name="Stark A."/>
            <person name="Vilella A.J."/>
            <person name="Wen J."/>
            <person name="Xie X."/>
            <person name="Zody M.C."/>
            <person name="Baldwin J."/>
            <person name="Bloom T."/>
            <person name="Chin C.W."/>
            <person name="Heiman D."/>
            <person name="Nicol R."/>
            <person name="Nusbaum C."/>
            <person name="Young S."/>
            <person name="Wilkinson J."/>
            <person name="Worley K.C."/>
            <person name="Kovar C.L."/>
            <person name="Muzny D.M."/>
            <person name="Gibbs R.A."/>
            <person name="Cree A."/>
            <person name="Dihn H.H."/>
            <person name="Fowler G."/>
            <person name="Jhangiani S."/>
            <person name="Joshi V."/>
            <person name="Lee S."/>
            <person name="Lewis L.R."/>
            <person name="Nazareth L.V."/>
            <person name="Okwuonu G."/>
            <person name="Santibanez J."/>
            <person name="Warren W.C."/>
            <person name="Mardis E.R."/>
            <person name="Weinstock G.M."/>
            <person name="Wilson R.K."/>
            <person name="Delehaunty K."/>
            <person name="Dooling D."/>
            <person name="Fronik C."/>
            <person name="Fulton L."/>
            <person name="Fulton B."/>
            <person name="Graves T."/>
            <person name="Minx P."/>
            <person name="Sodergren E."/>
            <person name="Birney E."/>
            <person name="Margulies E.H."/>
            <person name="Herrero J."/>
            <person name="Green E.D."/>
            <person name="Haussler D."/>
            <person name="Siepel A."/>
            <person name="Goldman N."/>
            <person name="Pollard K.S."/>
            <person name="Pedersen J.S."/>
            <person name="Lander E.S."/>
            <person name="Kellis M."/>
        </authorList>
    </citation>
    <scope>NUCLEOTIDE SEQUENCE [LARGE SCALE GENOMIC DNA]</scope>
    <source>
        <strain evidence="3">2N</strain>
    </source>
</reference>
<dbReference type="EMBL" id="AAKN02019136">
    <property type="status" value="NOT_ANNOTATED_CDS"/>
    <property type="molecule type" value="Genomic_DNA"/>
</dbReference>
<dbReference type="Ensembl" id="ENSCPOT00000042002.1">
    <property type="protein sequence ID" value="ENSCPOP00000024109.1"/>
    <property type="gene ID" value="ENSCPOG00000034500.1"/>
</dbReference>
<dbReference type="STRING" id="10141.ENSCPOP00000024109"/>
<feature type="domain" description="T-cell receptor alpha chain constant" evidence="1">
    <location>
        <begin position="9"/>
        <end position="88"/>
    </location>
</feature>
<keyword evidence="3" id="KW-1185">Reference proteome</keyword>
<sequence length="138" mass="15382">MPVIENPEPAVYQLRDPKSRNTSVCLFTDFDSNVNLSESVLPGVPHTQPTVLNMKSLDSKSNAAVAWSSKSNFDCRNTFGDPTFYPSSDYPCNATLVEESFETDMNLNLENLSVMALRILLLKVAGFNLLMTLRLWSS</sequence>